<feature type="domain" description="Glycosyltransferase 2-like" evidence="4">
    <location>
        <begin position="23"/>
        <end position="137"/>
    </location>
</feature>
<dbReference type="InterPro" id="IPR029044">
    <property type="entry name" value="Nucleotide-diphossugar_trans"/>
</dbReference>
<evidence type="ECO:0000256" key="2">
    <source>
        <dbReference type="ARBA" id="ARBA00022676"/>
    </source>
</evidence>
<dbReference type="Pfam" id="PF00535">
    <property type="entry name" value="Glycos_transf_2"/>
    <property type="match status" value="1"/>
</dbReference>
<dbReference type="RefSeq" id="WP_186631161.1">
    <property type="nucleotide sequence ID" value="NZ_JACOAF010000001.1"/>
</dbReference>
<dbReference type="SUPFAM" id="SSF53448">
    <property type="entry name" value="Nucleotide-diphospho-sugar transferases"/>
    <property type="match status" value="1"/>
</dbReference>
<evidence type="ECO:0000256" key="1">
    <source>
        <dbReference type="ARBA" id="ARBA00006739"/>
    </source>
</evidence>
<organism evidence="5 6">
    <name type="scientific">Rufibacter sediminis</name>
    <dbReference type="NCBI Taxonomy" id="2762756"/>
    <lineage>
        <taxon>Bacteria</taxon>
        <taxon>Pseudomonadati</taxon>
        <taxon>Bacteroidota</taxon>
        <taxon>Cytophagia</taxon>
        <taxon>Cytophagales</taxon>
        <taxon>Hymenobacteraceae</taxon>
        <taxon>Rufibacter</taxon>
    </lineage>
</organism>
<dbReference type="PANTHER" id="PTHR43179:SF12">
    <property type="entry name" value="GALACTOFURANOSYLTRANSFERASE GLFT2"/>
    <property type="match status" value="1"/>
</dbReference>
<dbReference type="PANTHER" id="PTHR43179">
    <property type="entry name" value="RHAMNOSYLTRANSFERASE WBBL"/>
    <property type="match status" value="1"/>
</dbReference>
<dbReference type="Gene3D" id="3.90.550.10">
    <property type="entry name" value="Spore Coat Polysaccharide Biosynthesis Protein SpsA, Chain A"/>
    <property type="match status" value="1"/>
</dbReference>
<evidence type="ECO:0000259" key="4">
    <source>
        <dbReference type="Pfam" id="PF00535"/>
    </source>
</evidence>
<accession>A0ABR6VMI2</accession>
<dbReference type="CDD" id="cd02526">
    <property type="entry name" value="GT2_RfbF_like"/>
    <property type="match status" value="1"/>
</dbReference>
<sequence length="289" mass="32947">MIVSTLENTAAVVVLYHPEEEVLANLASYLPAVDILFCVDNSEVKNSRLVAQLKAFPKIVYHDNQGNKGLAAALNLGANLAQSKGYAWLLTMDQDSKAHPDMLPQMRSALSHLGAQKVGIVAPFQLDKDNQDQLPQQEIQDLNAVMTSGNLLSMEAFKSVGPFRTDFFIDYVDYEYCLRLKTHGYKILQVPQAILYHSVGNITLNYLLGVRVTASNHSPIRRYYMARNRLQVMKIYRKQFPGFVKQDTFDFLKDVVRILFFEKEKGKKLLYTAFGIRDFWHNSFGKFRP</sequence>
<protein>
    <submittedName>
        <fullName evidence="5">Glycosyltransferase family 2 protein</fullName>
    </submittedName>
</protein>
<evidence type="ECO:0000256" key="3">
    <source>
        <dbReference type="ARBA" id="ARBA00022679"/>
    </source>
</evidence>
<dbReference type="InterPro" id="IPR001173">
    <property type="entry name" value="Glyco_trans_2-like"/>
</dbReference>
<keyword evidence="3" id="KW-0808">Transferase</keyword>
<evidence type="ECO:0000313" key="6">
    <source>
        <dbReference type="Proteomes" id="UP000659698"/>
    </source>
</evidence>
<keyword evidence="6" id="KW-1185">Reference proteome</keyword>
<dbReference type="Proteomes" id="UP000659698">
    <property type="component" value="Unassembled WGS sequence"/>
</dbReference>
<keyword evidence="2" id="KW-0328">Glycosyltransferase</keyword>
<dbReference type="EMBL" id="JACOAF010000001">
    <property type="protein sequence ID" value="MBC3538110.1"/>
    <property type="molecule type" value="Genomic_DNA"/>
</dbReference>
<gene>
    <name evidence="5" type="ORF">H7U12_00360</name>
</gene>
<comment type="similarity">
    <text evidence="1">Belongs to the glycosyltransferase 2 family.</text>
</comment>
<comment type="caution">
    <text evidence="5">The sequence shown here is derived from an EMBL/GenBank/DDBJ whole genome shotgun (WGS) entry which is preliminary data.</text>
</comment>
<name>A0ABR6VMI2_9BACT</name>
<proteinExistence type="inferred from homology"/>
<evidence type="ECO:0000313" key="5">
    <source>
        <dbReference type="EMBL" id="MBC3538110.1"/>
    </source>
</evidence>
<reference evidence="5 6" key="1">
    <citation type="journal article" date="2019" name="Int. J. Syst. Evol. Microbiol.">
        <title>Rufibacter sediminis sp. nov., isolated from freshwater lake sediment.</title>
        <authorList>
            <person name="Qu J.H."/>
            <person name="Zhang L.J."/>
            <person name="Fu Y.H."/>
            <person name="Li H.F."/>
        </authorList>
    </citation>
    <scope>NUCLEOTIDE SEQUENCE [LARGE SCALE GENOMIC DNA]</scope>
    <source>
        <strain evidence="5 6">H-1</strain>
    </source>
</reference>